<gene>
    <name evidence="2" type="ORF">Scep_007239</name>
</gene>
<keyword evidence="1" id="KW-0175">Coiled coil</keyword>
<comment type="caution">
    <text evidence="2">The sequence shown here is derived from an EMBL/GenBank/DDBJ whole genome shotgun (WGS) entry which is preliminary data.</text>
</comment>
<dbReference type="AlphaFoldDB" id="A0AAP0K9P3"/>
<dbReference type="EMBL" id="JBBNAG010000003">
    <property type="protein sequence ID" value="KAK9148482.1"/>
    <property type="molecule type" value="Genomic_DNA"/>
</dbReference>
<name>A0AAP0K9P3_9MAGN</name>
<reference evidence="2 3" key="1">
    <citation type="submission" date="2024-01" db="EMBL/GenBank/DDBJ databases">
        <title>Genome assemblies of Stephania.</title>
        <authorList>
            <person name="Yang L."/>
        </authorList>
    </citation>
    <scope>NUCLEOTIDE SEQUENCE [LARGE SCALE GENOMIC DNA]</scope>
    <source>
        <strain evidence="2">JXDWG</strain>
        <tissue evidence="2">Leaf</tissue>
    </source>
</reference>
<accession>A0AAP0K9P3</accession>
<keyword evidence="3" id="KW-1185">Reference proteome</keyword>
<evidence type="ECO:0000313" key="2">
    <source>
        <dbReference type="EMBL" id="KAK9148482.1"/>
    </source>
</evidence>
<evidence type="ECO:0000256" key="1">
    <source>
        <dbReference type="SAM" id="Coils"/>
    </source>
</evidence>
<dbReference type="Proteomes" id="UP001419268">
    <property type="component" value="Unassembled WGS sequence"/>
</dbReference>
<feature type="coiled-coil region" evidence="1">
    <location>
        <begin position="46"/>
        <end position="73"/>
    </location>
</feature>
<proteinExistence type="predicted"/>
<protein>
    <submittedName>
        <fullName evidence="2">Uncharacterized protein</fullName>
    </submittedName>
</protein>
<sequence>MDSSYPTIIVNSKTHMGYASPQPDFFGLMSSPRIPQHEESQQFQESTSLEDMVKQLIEDQQRLTEEFRQFKVEIPSLKNLESQLIQFNAMPQIMIDEEELCSTRSFFYPEEDVSVDTLKNLEVNELTQIKDYLSETTEGSEVFHIESEIVIAPNEEEDNEMKIDVISDRPKKL</sequence>
<organism evidence="2 3">
    <name type="scientific">Stephania cephalantha</name>
    <dbReference type="NCBI Taxonomy" id="152367"/>
    <lineage>
        <taxon>Eukaryota</taxon>
        <taxon>Viridiplantae</taxon>
        <taxon>Streptophyta</taxon>
        <taxon>Embryophyta</taxon>
        <taxon>Tracheophyta</taxon>
        <taxon>Spermatophyta</taxon>
        <taxon>Magnoliopsida</taxon>
        <taxon>Ranunculales</taxon>
        <taxon>Menispermaceae</taxon>
        <taxon>Menispermoideae</taxon>
        <taxon>Cissampelideae</taxon>
        <taxon>Stephania</taxon>
    </lineage>
</organism>
<evidence type="ECO:0000313" key="3">
    <source>
        <dbReference type="Proteomes" id="UP001419268"/>
    </source>
</evidence>